<dbReference type="GO" id="GO:0090374">
    <property type="term" value="P:oligopeptide export from mitochondrion"/>
    <property type="evidence" value="ECO:0007669"/>
    <property type="project" value="TreeGrafter"/>
</dbReference>
<dbReference type="GeneID" id="24124213"/>
<feature type="domain" description="ABC transporter" evidence="11">
    <location>
        <begin position="1021"/>
        <end position="1264"/>
    </location>
</feature>
<dbReference type="InterPro" id="IPR039421">
    <property type="entry name" value="Type_1_exporter"/>
</dbReference>
<evidence type="ECO:0000256" key="8">
    <source>
        <dbReference type="ARBA" id="ARBA00023136"/>
    </source>
</evidence>
<dbReference type="EMBL" id="KK583192">
    <property type="protein sequence ID" value="KDO33751.1"/>
    <property type="molecule type" value="Genomic_DNA"/>
</dbReference>
<dbReference type="InterPro" id="IPR027417">
    <property type="entry name" value="P-loop_NTPase"/>
</dbReference>
<evidence type="ECO:0000256" key="4">
    <source>
        <dbReference type="ARBA" id="ARBA00022692"/>
    </source>
</evidence>
<dbReference type="VEuPathDB" id="FungiDB:SPRG_01632"/>
<feature type="transmembrane region" description="Helical" evidence="10">
    <location>
        <begin position="313"/>
        <end position="335"/>
    </location>
</feature>
<dbReference type="GO" id="GO:0005743">
    <property type="term" value="C:mitochondrial inner membrane"/>
    <property type="evidence" value="ECO:0007669"/>
    <property type="project" value="TreeGrafter"/>
</dbReference>
<dbReference type="InterPro" id="IPR011527">
    <property type="entry name" value="ABC1_TM_dom"/>
</dbReference>
<gene>
    <name evidence="13" type="ORF">SPRG_01632</name>
</gene>
<dbReference type="CDD" id="cd18578">
    <property type="entry name" value="ABC_6TM_Pgp_ABCB1_D2_like"/>
    <property type="match status" value="1"/>
</dbReference>
<dbReference type="GO" id="GO:0005524">
    <property type="term" value="F:ATP binding"/>
    <property type="evidence" value="ECO:0007669"/>
    <property type="project" value="UniProtKB-KW"/>
</dbReference>
<reference evidence="13 14" key="1">
    <citation type="journal article" date="2013" name="PLoS Genet.">
        <title>Distinctive expansion of potential virulence genes in the genome of the oomycete fish pathogen Saprolegnia parasitica.</title>
        <authorList>
            <person name="Jiang R.H."/>
            <person name="de Bruijn I."/>
            <person name="Haas B.J."/>
            <person name="Belmonte R."/>
            <person name="Lobach L."/>
            <person name="Christie J."/>
            <person name="van den Ackerveken G."/>
            <person name="Bottin A."/>
            <person name="Bulone V."/>
            <person name="Diaz-Moreno S.M."/>
            <person name="Dumas B."/>
            <person name="Fan L."/>
            <person name="Gaulin E."/>
            <person name="Govers F."/>
            <person name="Grenville-Briggs L.J."/>
            <person name="Horner N.R."/>
            <person name="Levin J.Z."/>
            <person name="Mammella M."/>
            <person name="Meijer H.J."/>
            <person name="Morris P."/>
            <person name="Nusbaum C."/>
            <person name="Oome S."/>
            <person name="Phillips A.J."/>
            <person name="van Rooyen D."/>
            <person name="Rzeszutek E."/>
            <person name="Saraiva M."/>
            <person name="Secombes C.J."/>
            <person name="Seidl M.F."/>
            <person name="Snel B."/>
            <person name="Stassen J.H."/>
            <person name="Sykes S."/>
            <person name="Tripathy S."/>
            <person name="van den Berg H."/>
            <person name="Vega-Arreguin J.C."/>
            <person name="Wawra S."/>
            <person name="Young S.K."/>
            <person name="Zeng Q."/>
            <person name="Dieguez-Uribeondo J."/>
            <person name="Russ C."/>
            <person name="Tyler B.M."/>
            <person name="van West P."/>
        </authorList>
    </citation>
    <scope>NUCLEOTIDE SEQUENCE [LARGE SCALE GENOMIC DNA]</scope>
    <source>
        <strain evidence="13 14">CBS 223.65</strain>
    </source>
</reference>
<evidence type="ECO:0000256" key="7">
    <source>
        <dbReference type="ARBA" id="ARBA00022989"/>
    </source>
</evidence>
<dbReference type="STRING" id="695850.A0A067D4Y4"/>
<comment type="subcellular location">
    <subcellularLocation>
        <location evidence="1">Membrane</location>
        <topology evidence="1">Multi-pass membrane protein</topology>
    </subcellularLocation>
</comment>
<dbReference type="GO" id="GO:0015421">
    <property type="term" value="F:ABC-type oligopeptide transporter activity"/>
    <property type="evidence" value="ECO:0007669"/>
    <property type="project" value="TreeGrafter"/>
</dbReference>
<dbReference type="Pfam" id="PF00664">
    <property type="entry name" value="ABC_membrane"/>
    <property type="match status" value="2"/>
</dbReference>
<feature type="domain" description="ABC transmembrane type-1" evidence="12">
    <location>
        <begin position="688"/>
        <end position="985"/>
    </location>
</feature>
<dbReference type="FunFam" id="3.40.50.300:FF:000251">
    <property type="entry name" value="ABC transporter B family member 19"/>
    <property type="match status" value="1"/>
</dbReference>
<dbReference type="Gene3D" id="3.40.50.300">
    <property type="entry name" value="P-loop containing nucleotide triphosphate hydrolases"/>
    <property type="match status" value="2"/>
</dbReference>
<dbReference type="InterPro" id="IPR036640">
    <property type="entry name" value="ABC1_TM_sf"/>
</dbReference>
<evidence type="ECO:0000259" key="11">
    <source>
        <dbReference type="PROSITE" id="PS50893"/>
    </source>
</evidence>
<dbReference type="InterPro" id="IPR003593">
    <property type="entry name" value="AAA+_ATPase"/>
</dbReference>
<evidence type="ECO:0000259" key="12">
    <source>
        <dbReference type="PROSITE" id="PS50929"/>
    </source>
</evidence>
<dbReference type="PROSITE" id="PS50929">
    <property type="entry name" value="ABC_TM1F"/>
    <property type="match status" value="2"/>
</dbReference>
<keyword evidence="14" id="KW-1185">Reference proteome</keyword>
<sequence length="1267" mass="137787">MAPPDKGAKDDYVVVQTPRGPSTDDAPAPSSTKFSFMSLYRYATPSDWVLMGVGLLMSVVSGGALPFMAILFGDALNNFTPFNQSAINETCLNYLILAIVLLISGYGSFTCFAISAERQMRSLRREVLKHIVYQEIGWYDQRDASELASRISGDTVKIKEGMGEKLGEALRAVFQFIVGYAIGFYKGWNISLAMCAVMPMMAISLTWLIKRLQESTTRSQQVYAAAGAVAEETIGAMRTVASLNGEPRAKARYGDNVAKAEAENMQLAKFVSIALGWFIMSMWLTYAIGLWYGGFLVSKQDGAVNTPGDVFSAFYGILMGTMALAQISPNISAVASAKGAAFTLYEILDRPSLIDASKLQGVVPETCFGKVEVKDVVFSYPTRMEETILRGYSLTIEQGQTVALVGSSGSGKSTLVALLERFYEPTSGQILLDGRDISSLQLKWLRSQIGLVSQEPVLFATTILENIAAGGDNISKDEVIAAAKLANAHDFIMSLPSQYDTMCGEKGTTLSGGQKQRVAIARALVRQPKILILDEATSALDNESERVVQAALNDLMEKTNMTTIVIAHRLSTIRKADKIIVLSKGLVVEEGTHATLMEMDDGLYRTLVELQDGTASTDSSDTDSPSHADRVSLALEVADVEKAELIRKYSSVSHQSINFDALPEATPAPDVSFRRIMGLTTPQRKYLVLGLAACIVNGFSMPGVSLIIANVMSSMQKYFTLYLETKKPEYLDTLYSDVRDQAVIFLGIAIAMFVVMFIQTYTFRVVAEKLTTRLRNMHFGALVRQDIGFFDMDGHTTGALTTDLSTYATKVVLIAGESQARILQSAFTLVAAMVIAFGMGSWQLTLVMLCVFPLMMLGTIARHRQMKGEKVSDSLTFSGSLATEAIVNARTVTALGLQDDLIKKYDVLLQAPLKDGTYKAHVDGLMNGFSSFSMFAVYALVFWYGAKLIHDGTISYQEMMRTMMAVMMAAQGMGQTAGFLSDTDSAQKAAREIFAIVERQPIIDSSKVDEGVVPNSIEGRIVFKDVAFSYPTRPHIKVLKHYDLTIEPGQTVAFCGPSGGGKSTVVALLERFYQQQAGSITLDGRELATLNLPWLRNQIGLVGQEPVLFVGTIAENIAGGLANADNVPDLQARVEAAAKMANAHNFISQFPDGYETQVGLKGEQLSGGQKQRIAIARAIMKNPSILLLDEATSALDSESEKVVQEALDKLLAAKGRTTIVIAHRLSTIRNADKICVVSGGRIAEQGTHDELMRLNGIYTHLASHNQI</sequence>
<dbReference type="CDD" id="cd18577">
    <property type="entry name" value="ABC_6TM_Pgp_ABCB1_D1_like"/>
    <property type="match status" value="1"/>
</dbReference>
<feature type="domain" description="ABC transmembrane type-1" evidence="12">
    <location>
        <begin position="53"/>
        <end position="336"/>
    </location>
</feature>
<dbReference type="CDD" id="cd03249">
    <property type="entry name" value="ABC_MTABC3_MDL1_MDL2"/>
    <property type="match status" value="2"/>
</dbReference>
<feature type="transmembrane region" description="Helical" evidence="10">
    <location>
        <begin position="92"/>
        <end position="115"/>
    </location>
</feature>
<dbReference type="SUPFAM" id="SSF52540">
    <property type="entry name" value="P-loop containing nucleoside triphosphate hydrolases"/>
    <property type="match status" value="2"/>
</dbReference>
<feature type="domain" description="ABC transporter" evidence="11">
    <location>
        <begin position="371"/>
        <end position="609"/>
    </location>
</feature>
<dbReference type="InterPro" id="IPR017871">
    <property type="entry name" value="ABC_transporter-like_CS"/>
</dbReference>
<evidence type="ECO:0000256" key="5">
    <source>
        <dbReference type="ARBA" id="ARBA00022741"/>
    </source>
</evidence>
<dbReference type="RefSeq" id="XP_012195389.1">
    <property type="nucleotide sequence ID" value="XM_012339999.1"/>
</dbReference>
<feature type="transmembrane region" description="Helical" evidence="10">
    <location>
        <begin position="742"/>
        <end position="767"/>
    </location>
</feature>
<proteinExistence type="inferred from homology"/>
<dbReference type="FunFam" id="3.40.50.300:FF:000205">
    <property type="entry name" value="ABC transporter B family member 4"/>
    <property type="match status" value="1"/>
</dbReference>
<dbReference type="Proteomes" id="UP000030745">
    <property type="component" value="Unassembled WGS sequence"/>
</dbReference>
<keyword evidence="5" id="KW-0547">Nucleotide-binding</keyword>
<dbReference type="AlphaFoldDB" id="A0A067D4Y4"/>
<dbReference type="SMART" id="SM00382">
    <property type="entry name" value="AAA"/>
    <property type="match status" value="2"/>
</dbReference>
<dbReference type="InterPro" id="IPR003439">
    <property type="entry name" value="ABC_transporter-like_ATP-bd"/>
</dbReference>
<keyword evidence="4 10" id="KW-0812">Transmembrane</keyword>
<keyword evidence="6" id="KW-0067">ATP-binding</keyword>
<dbReference type="PANTHER" id="PTHR43394:SF27">
    <property type="entry name" value="ATP-DEPENDENT TRANSLOCASE ABCB1-LIKE"/>
    <property type="match status" value="1"/>
</dbReference>
<dbReference type="GO" id="GO:0016887">
    <property type="term" value="F:ATP hydrolysis activity"/>
    <property type="evidence" value="ECO:0007669"/>
    <property type="project" value="InterPro"/>
</dbReference>
<feature type="transmembrane region" description="Helical" evidence="10">
    <location>
        <begin position="924"/>
        <end position="946"/>
    </location>
</feature>
<evidence type="ECO:0000256" key="9">
    <source>
        <dbReference type="SAM" id="MobiDB-lite"/>
    </source>
</evidence>
<protein>
    <submittedName>
        <fullName evidence="13">Uncharacterized protein</fullName>
    </submittedName>
</protein>
<evidence type="ECO:0000256" key="10">
    <source>
        <dbReference type="SAM" id="Phobius"/>
    </source>
</evidence>
<evidence type="ECO:0000313" key="13">
    <source>
        <dbReference type="EMBL" id="KDO33751.1"/>
    </source>
</evidence>
<organism evidence="13 14">
    <name type="scientific">Saprolegnia parasitica (strain CBS 223.65)</name>
    <dbReference type="NCBI Taxonomy" id="695850"/>
    <lineage>
        <taxon>Eukaryota</taxon>
        <taxon>Sar</taxon>
        <taxon>Stramenopiles</taxon>
        <taxon>Oomycota</taxon>
        <taxon>Saprolegniomycetes</taxon>
        <taxon>Saprolegniales</taxon>
        <taxon>Saprolegniaceae</taxon>
        <taxon>Saprolegnia</taxon>
    </lineage>
</organism>
<name>A0A067D4Y4_SAPPC</name>
<dbReference type="PANTHER" id="PTHR43394">
    <property type="entry name" value="ATP-DEPENDENT PERMEASE MDL1, MITOCHONDRIAL"/>
    <property type="match status" value="1"/>
</dbReference>
<keyword evidence="7 10" id="KW-1133">Transmembrane helix</keyword>
<dbReference type="Gene3D" id="1.20.1560.10">
    <property type="entry name" value="ABC transporter type 1, transmembrane domain"/>
    <property type="match status" value="1"/>
</dbReference>
<feature type="transmembrane region" description="Helical" evidence="10">
    <location>
        <begin position="820"/>
        <end position="838"/>
    </location>
</feature>
<evidence type="ECO:0000256" key="3">
    <source>
        <dbReference type="ARBA" id="ARBA00022448"/>
    </source>
</evidence>
<dbReference type="SUPFAM" id="SSF90123">
    <property type="entry name" value="ABC transporter transmembrane region"/>
    <property type="match status" value="2"/>
</dbReference>
<comment type="similarity">
    <text evidence="2">Belongs to the ABC transporter superfamily. ABCB family. Multidrug resistance exporter (TC 3.A.1.201) subfamily.</text>
</comment>
<feature type="region of interest" description="Disordered" evidence="9">
    <location>
        <begin position="1"/>
        <end position="29"/>
    </location>
</feature>
<evidence type="ECO:0000256" key="1">
    <source>
        <dbReference type="ARBA" id="ARBA00004141"/>
    </source>
</evidence>
<keyword evidence="3" id="KW-0813">Transport</keyword>
<feature type="transmembrane region" description="Helical" evidence="10">
    <location>
        <begin position="191"/>
        <end position="209"/>
    </location>
</feature>
<dbReference type="PROSITE" id="PS50893">
    <property type="entry name" value="ABC_TRANSPORTER_2"/>
    <property type="match status" value="2"/>
</dbReference>
<feature type="transmembrane region" description="Helical" evidence="10">
    <location>
        <begin position="686"/>
        <end position="709"/>
    </location>
</feature>
<evidence type="ECO:0000256" key="2">
    <source>
        <dbReference type="ARBA" id="ARBA00007577"/>
    </source>
</evidence>
<dbReference type="KEGG" id="spar:SPRG_01632"/>
<accession>A0A067D4Y4</accession>
<keyword evidence="8 10" id="KW-0472">Membrane</keyword>
<dbReference type="OMA" id="ICVMREG"/>
<feature type="transmembrane region" description="Helical" evidence="10">
    <location>
        <begin position="844"/>
        <end position="861"/>
    </location>
</feature>
<evidence type="ECO:0000313" key="14">
    <source>
        <dbReference type="Proteomes" id="UP000030745"/>
    </source>
</evidence>
<dbReference type="Pfam" id="PF00005">
    <property type="entry name" value="ABC_tran"/>
    <property type="match status" value="2"/>
</dbReference>
<feature type="compositionally biased region" description="Basic and acidic residues" evidence="9">
    <location>
        <begin position="1"/>
        <end position="12"/>
    </location>
</feature>
<feature type="transmembrane region" description="Helical" evidence="10">
    <location>
        <begin position="270"/>
        <end position="293"/>
    </location>
</feature>
<evidence type="ECO:0000256" key="6">
    <source>
        <dbReference type="ARBA" id="ARBA00022840"/>
    </source>
</evidence>
<feature type="transmembrane region" description="Helical" evidence="10">
    <location>
        <begin position="48"/>
        <end position="72"/>
    </location>
</feature>
<dbReference type="OrthoDB" id="6500128at2759"/>
<dbReference type="PROSITE" id="PS00211">
    <property type="entry name" value="ABC_TRANSPORTER_1"/>
    <property type="match status" value="2"/>
</dbReference>